<dbReference type="OrthoDB" id="19542at2"/>
<protein>
    <recommendedName>
        <fullName evidence="4">YjbH domain-containing protein</fullName>
    </recommendedName>
</protein>
<keyword evidence="1" id="KW-0732">Signal</keyword>
<sequence length="697" mass="78067" precursor="true">MKLRFAACLLLPYAIAHAEPRATQNDFGGVGLLQTPSARMAPAGEVSFNANRTSPYSRYSISLQPFDWLEGTFRYTSISNKDYGSEALSGSQSYKDKAFDVKFRLLQESHWLPELAIGGRDIGGTGLFSGEFIVANKRLSNFDFSLGLGWGYLGTSGNVDNPFGWVDNKFDERPTRSGNGQGGEFSGNTYFRGPTAVFGGVNWQTPWSPLTLKLEYEGNDYAHEPLNNNQDQRSPINLGFVFKATDSVDLHAAWERGNTAMFGITLHTNFTGRNAPPKSFDPPAEPIPAQAPKVAPNQVEWAQVAQRLEKNAGYRVEKIAQRGDTELMVYGEQTRYYHTPKAVGRASRIIDNSVNNEIDWFTLVDKRFGMPIQEVSVPRKTFREVIQEDRPLADLQRTTEMNRAAPAFTTTLFEKKLDPFTYGFGLGYSQSLGGPDGFVLYQLNANAGAEYRFTKNSWLSGRMNLNLLNNFDKFKYDAESNLPHVRTDIRKYMTTSNITMPTFQLNHAERLDQDLFGMAYAGYLESMFAGVGSELLYRPMGQQWAVGADINYVRKRGYGQDFSLLDYKVITGNVSGYFKLDNSILAKISVGRYLAKDWGTTLDLSRVFNNGVRFGGWVTKTTASAEEFGEGSFDKGFYVSIPFDELLSVSSMRRADMAFAPLTRDGGARLNHAYSLYDLTEGRDLDLFQNNFKKIAE</sequence>
<evidence type="ECO:0000313" key="3">
    <source>
        <dbReference type="Proteomes" id="UP000381378"/>
    </source>
</evidence>
<gene>
    <name evidence="2" type="ORF">PS928_06321</name>
</gene>
<evidence type="ECO:0000256" key="1">
    <source>
        <dbReference type="SAM" id="SignalP"/>
    </source>
</evidence>
<dbReference type="AlphaFoldDB" id="A0A5E7VTT9"/>
<dbReference type="RefSeq" id="WP_150788190.1">
    <property type="nucleotide sequence ID" value="NZ_CABVJF010000039.1"/>
</dbReference>
<evidence type="ECO:0000313" key="2">
    <source>
        <dbReference type="EMBL" id="VVQ26030.1"/>
    </source>
</evidence>
<reference evidence="2 3" key="1">
    <citation type="submission" date="2019-09" db="EMBL/GenBank/DDBJ databases">
        <authorList>
            <person name="Chandra G."/>
            <person name="Truman W A."/>
        </authorList>
    </citation>
    <scope>NUCLEOTIDE SEQUENCE [LARGE SCALE GENOMIC DNA]</scope>
    <source>
        <strain evidence="2">PS928</strain>
    </source>
</reference>
<feature type="signal peptide" evidence="1">
    <location>
        <begin position="1"/>
        <end position="18"/>
    </location>
</feature>
<dbReference type="EMBL" id="CABVJF010000039">
    <property type="protein sequence ID" value="VVQ26030.1"/>
    <property type="molecule type" value="Genomic_DNA"/>
</dbReference>
<proteinExistence type="predicted"/>
<evidence type="ECO:0008006" key="4">
    <source>
        <dbReference type="Google" id="ProtNLM"/>
    </source>
</evidence>
<accession>A0A5E7VTT9</accession>
<feature type="chain" id="PRO_5023024974" description="YjbH domain-containing protein" evidence="1">
    <location>
        <begin position="19"/>
        <end position="697"/>
    </location>
</feature>
<name>A0A5E7VTT9_PSEFL</name>
<organism evidence="2 3">
    <name type="scientific">Pseudomonas fluorescens</name>
    <dbReference type="NCBI Taxonomy" id="294"/>
    <lineage>
        <taxon>Bacteria</taxon>
        <taxon>Pseudomonadati</taxon>
        <taxon>Pseudomonadota</taxon>
        <taxon>Gammaproteobacteria</taxon>
        <taxon>Pseudomonadales</taxon>
        <taxon>Pseudomonadaceae</taxon>
        <taxon>Pseudomonas</taxon>
    </lineage>
</organism>
<dbReference type="Proteomes" id="UP000381378">
    <property type="component" value="Unassembled WGS sequence"/>
</dbReference>
<dbReference type="InterPro" id="IPR010344">
    <property type="entry name" value="YbjH"/>
</dbReference>
<dbReference type="Pfam" id="PF06082">
    <property type="entry name" value="YjbH"/>
    <property type="match status" value="1"/>
</dbReference>